<feature type="compositionally biased region" description="Basic and acidic residues" evidence="1">
    <location>
        <begin position="629"/>
        <end position="643"/>
    </location>
</feature>
<organism evidence="2 3">
    <name type="scientific">Nicotiana attenuata</name>
    <name type="common">Coyote tobacco</name>
    <dbReference type="NCBI Taxonomy" id="49451"/>
    <lineage>
        <taxon>Eukaryota</taxon>
        <taxon>Viridiplantae</taxon>
        <taxon>Streptophyta</taxon>
        <taxon>Embryophyta</taxon>
        <taxon>Tracheophyta</taxon>
        <taxon>Spermatophyta</taxon>
        <taxon>Magnoliopsida</taxon>
        <taxon>eudicotyledons</taxon>
        <taxon>Gunneridae</taxon>
        <taxon>Pentapetalae</taxon>
        <taxon>asterids</taxon>
        <taxon>lamiids</taxon>
        <taxon>Solanales</taxon>
        <taxon>Solanaceae</taxon>
        <taxon>Nicotianoideae</taxon>
        <taxon>Nicotianeae</taxon>
        <taxon>Nicotiana</taxon>
    </lineage>
</organism>
<feature type="region of interest" description="Disordered" evidence="1">
    <location>
        <begin position="344"/>
        <end position="380"/>
    </location>
</feature>
<dbReference type="KEGG" id="nau:109233762"/>
<evidence type="ECO:0000313" key="2">
    <source>
        <dbReference type="EMBL" id="OIS98156.1"/>
    </source>
</evidence>
<feature type="compositionally biased region" description="Low complexity" evidence="1">
    <location>
        <begin position="296"/>
        <end position="321"/>
    </location>
</feature>
<feature type="region of interest" description="Disordered" evidence="1">
    <location>
        <begin position="211"/>
        <end position="247"/>
    </location>
</feature>
<name>A0A1J6HZA7_NICAT</name>
<evidence type="ECO:0000256" key="1">
    <source>
        <dbReference type="SAM" id="MobiDB-lite"/>
    </source>
</evidence>
<sequence length="1012" mass="112376">MASSGINNCRDLIPYVPINFAKIMDDGKQKAHDISKWVLVPSGESSHPLEDVAITTHASTSTPQPQEPQEPNSLLLISQAIEQTILNEPVTPQQLTTRKRRLVNAQVLGYTPVSFIILPSESEANTYTVKLNKTGEQPNDPFGLNSKYNDILLGWTAETRQRPNGHCDTFYYHEKRNAECRSVADVRRFIFKGFEKLKVEVDPETNEVKEFRVEQHTKKRKAQSSSSEKEPAAKKQKGSSSELLVGNKAMVTEKPGAIAYNNLMNSDNQNKEENVATEFVVGEASETASNKRKLESSNSESSESAVKIQKSSAEEAIIESKSTPEKPDKNRIFLVMAYNNLRNLGNRHNNADKSKKVHSKGSTSKKPSNRKRFYKPSSSNLPVDPIPAPLLFQNGEIGSSKKLYAVEVVPQKEAQVSKSPSPSKLEKFDKASSSNISIDALNMPPLFQEEKSESFAADLDCYEIFPQKEADKENEGIKIVQGNTDGWKEDIHIVALRSAKNKELHIEVTKSPSPLKLEKFDKASSSNVSIDALNMPPLFQEEKSKNFAANLDCYEVFPQKEADIENEGAKIVQGNTNGKEVSAFEEKRDDEVVVGLAKNEELPTQFPYTEGNFGMSANFDPNEAVHDKKVDKEEEGSKAIHENADEEKGEEEMIVSLAKTDAVAAEFSLFEGNFGISANCDPIEAAQDKKVDKEEEVSKAIHDENAGEENNYVVEEKGEEEMFVSLAKTDAVATAFSLYEGNFGMSVNFGRIEAAHDKKVDKEEEGSKPIHENADQANNYVVEEKGEVEMIVNQAKADEIAAEFSLYGGNFGMSVNFDPVEAAHDKKVEKEDEGSKAIHENADQANNYVVEEKGEVEMIVNQARADEIAAEFSLYGGNHNQVMWGSRTLFELGGNSGSIGNFGMHEVVPQKEMDKAKEGAKTVNEATDGNKGLIPIEENGSKEERKVEEDVAQTLVNIDKFDIFSHHEVSFLDDQHVKGFYDPNAFLLGQIEHNDFGIENHELLFNHGFKHL</sequence>
<proteinExistence type="predicted"/>
<feature type="region of interest" description="Disordered" evidence="1">
    <location>
        <begin position="629"/>
        <end position="649"/>
    </location>
</feature>
<dbReference type="AlphaFoldDB" id="A0A1J6HZA7"/>
<evidence type="ECO:0000313" key="3">
    <source>
        <dbReference type="Proteomes" id="UP000187609"/>
    </source>
</evidence>
<gene>
    <name evidence="2" type="ORF">A4A49_13048</name>
</gene>
<comment type="caution">
    <text evidence="2">The sequence shown here is derived from an EMBL/GenBank/DDBJ whole genome shotgun (WGS) entry which is preliminary data.</text>
</comment>
<reference evidence="2" key="1">
    <citation type="submission" date="2016-11" db="EMBL/GenBank/DDBJ databases">
        <title>The genome of Nicotiana attenuata.</title>
        <authorList>
            <person name="Xu S."/>
            <person name="Brockmoeller T."/>
            <person name="Gaquerel E."/>
            <person name="Navarro A."/>
            <person name="Kuhl H."/>
            <person name="Gase K."/>
            <person name="Ling Z."/>
            <person name="Zhou W."/>
            <person name="Kreitzer C."/>
            <person name="Stanke M."/>
            <person name="Tang H."/>
            <person name="Lyons E."/>
            <person name="Pandey P."/>
            <person name="Pandey S.P."/>
            <person name="Timmermann B."/>
            <person name="Baldwin I.T."/>
        </authorList>
    </citation>
    <scope>NUCLEOTIDE SEQUENCE [LARGE SCALE GENOMIC DNA]</scope>
    <source>
        <strain evidence="2">UT</strain>
    </source>
</reference>
<dbReference type="Gramene" id="OIS98156">
    <property type="protein sequence ID" value="OIS98156"/>
    <property type="gene ID" value="A4A49_13048"/>
</dbReference>
<dbReference type="EMBL" id="MJEQ01037192">
    <property type="protein sequence ID" value="OIS98156.1"/>
    <property type="molecule type" value="Genomic_DNA"/>
</dbReference>
<dbReference type="OrthoDB" id="10420276at2759"/>
<protein>
    <submittedName>
        <fullName evidence="2">Uncharacterized protein</fullName>
    </submittedName>
</protein>
<feature type="region of interest" description="Disordered" evidence="1">
    <location>
        <begin position="281"/>
        <end position="325"/>
    </location>
</feature>
<keyword evidence="3" id="KW-1185">Reference proteome</keyword>
<dbReference type="Proteomes" id="UP000187609">
    <property type="component" value="Unassembled WGS sequence"/>
</dbReference>
<accession>A0A1J6HZA7</accession>